<proteinExistence type="predicted"/>
<feature type="compositionally biased region" description="Polar residues" evidence="1">
    <location>
        <begin position="158"/>
        <end position="171"/>
    </location>
</feature>
<dbReference type="Gene3D" id="3.90.1580.10">
    <property type="entry name" value="paralog of FGE (formylglycine-generating enzyme)"/>
    <property type="match status" value="1"/>
</dbReference>
<keyword evidence="3" id="KW-1185">Reference proteome</keyword>
<accession>A0ABV9GTC0</accession>
<dbReference type="EMBL" id="JBHSEW010000001">
    <property type="protein sequence ID" value="MFC4620754.1"/>
    <property type="molecule type" value="Genomic_DNA"/>
</dbReference>
<name>A0ABV9GTC0_9BURK</name>
<evidence type="ECO:0008006" key="4">
    <source>
        <dbReference type="Google" id="ProtNLM"/>
    </source>
</evidence>
<dbReference type="SUPFAM" id="SSF56436">
    <property type="entry name" value="C-type lectin-like"/>
    <property type="match status" value="1"/>
</dbReference>
<feature type="compositionally biased region" description="Basic and acidic residues" evidence="1">
    <location>
        <begin position="139"/>
        <end position="153"/>
    </location>
</feature>
<evidence type="ECO:0000256" key="1">
    <source>
        <dbReference type="SAM" id="MobiDB-lite"/>
    </source>
</evidence>
<organism evidence="2 3">
    <name type="scientific">Comamonas nitrativorans</name>
    <dbReference type="NCBI Taxonomy" id="108437"/>
    <lineage>
        <taxon>Bacteria</taxon>
        <taxon>Pseudomonadati</taxon>
        <taxon>Pseudomonadota</taxon>
        <taxon>Betaproteobacteria</taxon>
        <taxon>Burkholderiales</taxon>
        <taxon>Comamonadaceae</taxon>
        <taxon>Comamonas</taxon>
    </lineage>
</organism>
<sequence length="366" mass="38174">MPSIYVKDELRAAVEAASGGKQTVLYTSGGQPSIMNVVPKFMMEDIDVSLGTGVHPAFIVGGVEKSELFIGAYQGIIKNGELVSLAGVDPSASANHDTFVSAARAAGPGFHLTTNAEYAALALWCQKNGFQPRGNSDYGRSHEATHETARRQDGGTPGASSGTARTLTGSGPASWRHDNTPNGISDLCGNIWEWSPGMRLMDGEIQVIPNNDAALHTTDLARTSSAWRAIRASDGALVAPGTAGTLKYDASSPTGGNIVLSDAITNRLGELDDDANSGNSASVALKSMTAKAGLNVPAIAKALGLYPAVPETMKSESAYMRNYGERLPFRGGSWHSGANARVFAVNLGSSRGYSSTRIGGRPAFVI</sequence>
<dbReference type="InterPro" id="IPR016187">
    <property type="entry name" value="CTDL_fold"/>
</dbReference>
<evidence type="ECO:0000313" key="2">
    <source>
        <dbReference type="EMBL" id="MFC4620754.1"/>
    </source>
</evidence>
<feature type="region of interest" description="Disordered" evidence="1">
    <location>
        <begin position="134"/>
        <end position="181"/>
    </location>
</feature>
<evidence type="ECO:0000313" key="3">
    <source>
        <dbReference type="Proteomes" id="UP001595967"/>
    </source>
</evidence>
<gene>
    <name evidence="2" type="ORF">ACFO3A_00790</name>
</gene>
<dbReference type="RefSeq" id="WP_377723082.1">
    <property type="nucleotide sequence ID" value="NZ_JBHSEW010000001.1"/>
</dbReference>
<dbReference type="InterPro" id="IPR042095">
    <property type="entry name" value="SUMF_sf"/>
</dbReference>
<dbReference type="Proteomes" id="UP001595967">
    <property type="component" value="Unassembled WGS sequence"/>
</dbReference>
<comment type="caution">
    <text evidence="2">The sequence shown here is derived from an EMBL/GenBank/DDBJ whole genome shotgun (WGS) entry which is preliminary data.</text>
</comment>
<reference evidence="3" key="1">
    <citation type="journal article" date="2019" name="Int. J. Syst. Evol. Microbiol.">
        <title>The Global Catalogue of Microorganisms (GCM) 10K type strain sequencing project: providing services to taxonomists for standard genome sequencing and annotation.</title>
        <authorList>
            <consortium name="The Broad Institute Genomics Platform"/>
            <consortium name="The Broad Institute Genome Sequencing Center for Infectious Disease"/>
            <person name="Wu L."/>
            <person name="Ma J."/>
        </authorList>
    </citation>
    <scope>NUCLEOTIDE SEQUENCE [LARGE SCALE GENOMIC DNA]</scope>
    <source>
        <strain evidence="3">JCM 11650</strain>
    </source>
</reference>
<protein>
    <recommendedName>
        <fullName evidence="4">Sulfatase-modifying factor enzyme domain-containing protein</fullName>
    </recommendedName>
</protein>